<organism evidence="1 2">
    <name type="scientific">Olea europaea subsp. europaea</name>
    <dbReference type="NCBI Taxonomy" id="158383"/>
    <lineage>
        <taxon>Eukaryota</taxon>
        <taxon>Viridiplantae</taxon>
        <taxon>Streptophyta</taxon>
        <taxon>Embryophyta</taxon>
        <taxon>Tracheophyta</taxon>
        <taxon>Spermatophyta</taxon>
        <taxon>Magnoliopsida</taxon>
        <taxon>eudicotyledons</taxon>
        <taxon>Gunneridae</taxon>
        <taxon>Pentapetalae</taxon>
        <taxon>asterids</taxon>
        <taxon>lamiids</taxon>
        <taxon>Lamiales</taxon>
        <taxon>Oleaceae</taxon>
        <taxon>Oleeae</taxon>
        <taxon>Olea</taxon>
    </lineage>
</organism>
<accession>A0A8S0RB41</accession>
<dbReference type="Proteomes" id="UP000594638">
    <property type="component" value="Unassembled WGS sequence"/>
</dbReference>
<comment type="caution">
    <text evidence="1">The sequence shown here is derived from an EMBL/GenBank/DDBJ whole genome shotgun (WGS) entry which is preliminary data.</text>
</comment>
<sequence length="84" mass="9158">MVLKGISVAKSGRESFSMSMGTGSSTHLKWKGLFATDTPLAPECQSHNPSKGRRKGQTLGLKLLQLVILGLAHLEDKTEQRPLR</sequence>
<dbReference type="AlphaFoldDB" id="A0A8S0RB41"/>
<dbReference type="EMBL" id="CACTIH010002304">
    <property type="protein sequence ID" value="CAA2975761.1"/>
    <property type="molecule type" value="Genomic_DNA"/>
</dbReference>
<dbReference type="Gramene" id="OE9A070310T1">
    <property type="protein sequence ID" value="OE9A070310C1"/>
    <property type="gene ID" value="OE9A070310"/>
</dbReference>
<proteinExistence type="predicted"/>
<evidence type="ECO:0000313" key="2">
    <source>
        <dbReference type="Proteomes" id="UP000594638"/>
    </source>
</evidence>
<evidence type="ECO:0000313" key="1">
    <source>
        <dbReference type="EMBL" id="CAA2975761.1"/>
    </source>
</evidence>
<protein>
    <submittedName>
        <fullName evidence="1">Uncharacterized protein</fullName>
    </submittedName>
</protein>
<gene>
    <name evidence="1" type="ORF">OLEA9_A070310</name>
</gene>
<keyword evidence="2" id="KW-1185">Reference proteome</keyword>
<reference evidence="1 2" key="1">
    <citation type="submission" date="2019-12" db="EMBL/GenBank/DDBJ databases">
        <authorList>
            <person name="Alioto T."/>
            <person name="Alioto T."/>
            <person name="Gomez Garrido J."/>
        </authorList>
    </citation>
    <scope>NUCLEOTIDE SEQUENCE [LARGE SCALE GENOMIC DNA]</scope>
</reference>
<name>A0A8S0RB41_OLEEU</name>
<feature type="non-terminal residue" evidence="1">
    <location>
        <position position="84"/>
    </location>
</feature>